<reference evidence="1" key="1">
    <citation type="submission" date="2015-07" db="EMBL/GenBank/DDBJ databases">
        <title>Transcriptome Assembly of Anthurium amnicola.</title>
        <authorList>
            <person name="Suzuki J."/>
        </authorList>
    </citation>
    <scope>NUCLEOTIDE SEQUENCE</scope>
</reference>
<organism evidence="1">
    <name type="scientific">Anthurium amnicola</name>
    <dbReference type="NCBI Taxonomy" id="1678845"/>
    <lineage>
        <taxon>Eukaryota</taxon>
        <taxon>Viridiplantae</taxon>
        <taxon>Streptophyta</taxon>
        <taxon>Embryophyta</taxon>
        <taxon>Tracheophyta</taxon>
        <taxon>Spermatophyta</taxon>
        <taxon>Magnoliopsida</taxon>
        <taxon>Liliopsida</taxon>
        <taxon>Araceae</taxon>
        <taxon>Pothoideae</taxon>
        <taxon>Potheae</taxon>
        <taxon>Anthurium</taxon>
    </lineage>
</organism>
<accession>A0A1D1YN31</accession>
<evidence type="ECO:0000313" key="1">
    <source>
        <dbReference type="EMBL" id="JAT56048.1"/>
    </source>
</evidence>
<name>A0A1D1YN31_9ARAE</name>
<proteinExistence type="predicted"/>
<gene>
    <name evidence="1" type="primary">yfaD_0</name>
    <name evidence="1" type="ORF">g.66319</name>
</gene>
<sequence length="118" mass="13631">MESLKAAFHLNNIGSCEWLDDGSSCVSISDSTGSRQLSIVTCVMHLPLPLVLLLNMVKMTLQIRKVLFQRRLIFLRYLWKRDESDGDGTPNLVIQYHRSWPQWTSYHLSQARSQLEPL</sequence>
<dbReference type="EMBL" id="GDJX01011888">
    <property type="protein sequence ID" value="JAT56048.1"/>
    <property type="molecule type" value="Transcribed_RNA"/>
</dbReference>
<protein>
    <submittedName>
        <fullName evidence="1">Uncharacterized protein yfaD</fullName>
    </submittedName>
</protein>
<dbReference type="AlphaFoldDB" id="A0A1D1YN31"/>